<dbReference type="GO" id="GO:0000785">
    <property type="term" value="C:chromatin"/>
    <property type="evidence" value="ECO:0007669"/>
    <property type="project" value="TreeGrafter"/>
</dbReference>
<dbReference type="InterPro" id="IPR020472">
    <property type="entry name" value="WD40_PAC1"/>
</dbReference>
<dbReference type="InterPro" id="IPR015943">
    <property type="entry name" value="WD40/YVTN_repeat-like_dom_sf"/>
</dbReference>
<evidence type="ECO:0000256" key="1">
    <source>
        <dbReference type="ARBA" id="ARBA00004123"/>
    </source>
</evidence>
<evidence type="ECO:0000256" key="4">
    <source>
        <dbReference type="ARBA" id="ARBA00022574"/>
    </source>
</evidence>
<evidence type="ECO:0000313" key="16">
    <source>
        <dbReference type="Proteomes" id="UP001182556"/>
    </source>
</evidence>
<dbReference type="InterPro" id="IPR011494">
    <property type="entry name" value="HIRA-like_C"/>
</dbReference>
<dbReference type="FunFam" id="2.130.10.10:FF:000701">
    <property type="entry name" value="Protein HIR"/>
    <property type="match status" value="1"/>
</dbReference>
<keyword evidence="4 10" id="KW-0853">WD repeat</keyword>
<keyword evidence="7 11" id="KW-0805">Transcription regulation</keyword>
<evidence type="ECO:0000259" key="14">
    <source>
        <dbReference type="Pfam" id="PF24105"/>
    </source>
</evidence>
<evidence type="ECO:0000256" key="5">
    <source>
        <dbReference type="ARBA" id="ARBA00022737"/>
    </source>
</evidence>
<dbReference type="InterPro" id="IPR036322">
    <property type="entry name" value="WD40_repeat_dom_sf"/>
</dbReference>
<keyword evidence="9 11" id="KW-0539">Nucleus</keyword>
<comment type="function">
    <text evidence="11">Required for replication-independent chromatin assembly and for the periodic repression of histone gene transcription during the cell cycle.</text>
</comment>
<keyword evidence="3 11" id="KW-0678">Repressor</keyword>
<dbReference type="GO" id="GO:0006351">
    <property type="term" value="P:DNA-templated transcription"/>
    <property type="evidence" value="ECO:0007669"/>
    <property type="project" value="InterPro"/>
</dbReference>
<keyword evidence="6 11" id="KW-0156">Chromatin regulator</keyword>
<dbReference type="InterPro" id="IPR055410">
    <property type="entry name" value="Beta-prop_CAF1B_HIR1"/>
</dbReference>
<comment type="caution">
    <text evidence="15">The sequence shown here is derived from an EMBL/GenBank/DDBJ whole genome shotgun (WGS) entry which is preliminary data.</text>
</comment>
<dbReference type="PANTHER" id="PTHR13831:SF0">
    <property type="entry name" value="PROTEIN HIRA"/>
    <property type="match status" value="1"/>
</dbReference>
<dbReference type="Pfam" id="PF24105">
    <property type="entry name" value="Beta-prop_CAF1B_HIR1"/>
    <property type="match status" value="1"/>
</dbReference>
<name>A0AAD9CZP4_PAPLA</name>
<dbReference type="GO" id="GO:0000417">
    <property type="term" value="C:HIR complex"/>
    <property type="evidence" value="ECO:0007669"/>
    <property type="project" value="TreeGrafter"/>
</dbReference>
<feature type="domain" description="CAF1B/HIR1 beta-propeller" evidence="14">
    <location>
        <begin position="29"/>
        <end position="356"/>
    </location>
</feature>
<sequence length="816" mass="89016">MRFVKPNWVAHTDERDRKAAIFSLSVHPDGTRLATGGLDRKIKVWSTVPILDPEAERDEANPKLLCTMSSHTGSVLCVRWAHHGRFLASGSDDSVVMIWGIDPHGGGGVFGSSEVNVENWKPLTRLVGHTADVIDVAWSRDDTMLASVGLDKKVFIWDGQTFDKIRVLTDHTDFVKGVTWDPVGNFLATQSDDKSVKVWDTQTWTCVASILRPFENSPKSTFFRRLSWSPDGAFIAASNAMNGPIFVAQVIEREGWGADISFVGHSNTIQVAAFNPRLFFNKGDIPARSNASCMVALGADDNSISIWRNTLHKPLVVLHDVFSRPLLDLCWANDGHVLYGCSSDGTICALIFKKAERHFEDIGELDQTEMVLKEYNFVPPRRAIQPANVLRPTSSISNGMVSAPGQVNTLTVRRRPKQKRRIELGSNTSNNSQSAFSAPIQSAGSTLARMDRSEMMAARHGAFTNQSAFGNADAGPSRGTKRMAVDMGDMINQGRVAVGVASSVGSSGMTLRVPPTQTQLEVVSGQNRLQISNADKHQVTAYRGSEKQWEDYLPSSIVSIATSDRYSAISSEDGWLVVYSAAGRRLSTLKLDLPAVQTVFGENHLGVITAACGLLVLDVKANQSVIKNVSVASLLGTNTSISSFFVHPTGVPVVITSQPAAYAYSTAHGEWTIVATDWWTSDAGVEVPGNGPLSVIEREVARLLQERGVANGFDSSAEWTSAMLLGRCETRLRAAELFRSRDEYGFCLERYAGLLGEGGFRAKAEELIRELCGKVESDRGGWDKSEFLPVVLGGLSRSPRLAQLAESWARLLDVEV</sequence>
<dbReference type="InterPro" id="IPR001680">
    <property type="entry name" value="WD40_rpt"/>
</dbReference>
<feature type="repeat" description="WD" evidence="10">
    <location>
        <begin position="68"/>
        <end position="102"/>
    </location>
</feature>
<evidence type="ECO:0000256" key="8">
    <source>
        <dbReference type="ARBA" id="ARBA00023163"/>
    </source>
</evidence>
<dbReference type="Pfam" id="PF07569">
    <property type="entry name" value="Hira"/>
    <property type="match status" value="1"/>
</dbReference>
<comment type="similarity">
    <text evidence="2 11">Belongs to the WD repeat HIR1 family.</text>
</comment>
<feature type="repeat" description="WD" evidence="10">
    <location>
        <begin position="14"/>
        <end position="46"/>
    </location>
</feature>
<dbReference type="PRINTS" id="PR00320">
    <property type="entry name" value="GPROTEINBRPT"/>
</dbReference>
<evidence type="ECO:0000256" key="12">
    <source>
        <dbReference type="SAM" id="MobiDB-lite"/>
    </source>
</evidence>
<feature type="compositionally biased region" description="Polar residues" evidence="12">
    <location>
        <begin position="425"/>
        <end position="445"/>
    </location>
</feature>
<evidence type="ECO:0000256" key="2">
    <source>
        <dbReference type="ARBA" id="ARBA00007306"/>
    </source>
</evidence>
<feature type="repeat" description="WD" evidence="10">
    <location>
        <begin position="168"/>
        <end position="209"/>
    </location>
</feature>
<comment type="subcellular location">
    <subcellularLocation>
        <location evidence="1 11">Nucleus</location>
    </subcellularLocation>
</comment>
<keyword evidence="5 11" id="KW-0677">Repeat</keyword>
<dbReference type="EMBL" id="JAODAN010000009">
    <property type="protein sequence ID" value="KAK1922071.1"/>
    <property type="molecule type" value="Genomic_DNA"/>
</dbReference>
<feature type="repeat" description="WD" evidence="10">
    <location>
        <begin position="126"/>
        <end position="167"/>
    </location>
</feature>
<evidence type="ECO:0000259" key="13">
    <source>
        <dbReference type="Pfam" id="PF07569"/>
    </source>
</evidence>
<evidence type="ECO:0000256" key="6">
    <source>
        <dbReference type="ARBA" id="ARBA00022853"/>
    </source>
</evidence>
<dbReference type="PROSITE" id="PS50082">
    <property type="entry name" value="WD_REPEATS_2"/>
    <property type="match status" value="4"/>
</dbReference>
<dbReference type="SMART" id="SM00320">
    <property type="entry name" value="WD40"/>
    <property type="match status" value="6"/>
</dbReference>
<dbReference type="GO" id="GO:0006338">
    <property type="term" value="P:chromatin remodeling"/>
    <property type="evidence" value="ECO:0007669"/>
    <property type="project" value="InterPro"/>
</dbReference>
<dbReference type="Gene3D" id="2.130.10.10">
    <property type="entry name" value="YVTN repeat-like/Quinoprotein amine dehydrogenase"/>
    <property type="match status" value="2"/>
</dbReference>
<dbReference type="SUPFAM" id="SSF50978">
    <property type="entry name" value="WD40 repeat-like"/>
    <property type="match status" value="2"/>
</dbReference>
<feature type="region of interest" description="Disordered" evidence="12">
    <location>
        <begin position="410"/>
        <end position="447"/>
    </location>
</feature>
<feature type="domain" description="Protein HIRA-like C-terminal" evidence="13">
    <location>
        <begin position="584"/>
        <end position="771"/>
    </location>
</feature>
<dbReference type="PROSITE" id="PS50294">
    <property type="entry name" value="WD_REPEATS_REGION"/>
    <property type="match status" value="4"/>
</dbReference>
<dbReference type="InterPro" id="IPR031120">
    <property type="entry name" value="HIR1-like"/>
</dbReference>
<evidence type="ECO:0000256" key="11">
    <source>
        <dbReference type="RuleBase" id="RU364014"/>
    </source>
</evidence>
<evidence type="ECO:0000256" key="7">
    <source>
        <dbReference type="ARBA" id="ARBA00023015"/>
    </source>
</evidence>
<evidence type="ECO:0000256" key="3">
    <source>
        <dbReference type="ARBA" id="ARBA00022491"/>
    </source>
</evidence>
<evidence type="ECO:0000313" key="15">
    <source>
        <dbReference type="EMBL" id="KAK1922071.1"/>
    </source>
</evidence>
<dbReference type="GO" id="GO:0031491">
    <property type="term" value="F:nucleosome binding"/>
    <property type="evidence" value="ECO:0007669"/>
    <property type="project" value="TreeGrafter"/>
</dbReference>
<evidence type="ECO:0000256" key="10">
    <source>
        <dbReference type="PROSITE-ProRule" id="PRU00221"/>
    </source>
</evidence>
<dbReference type="AlphaFoldDB" id="A0AAD9CZP4"/>
<keyword evidence="8 11" id="KW-0804">Transcription</keyword>
<dbReference type="GO" id="GO:0006355">
    <property type="term" value="P:regulation of DNA-templated transcription"/>
    <property type="evidence" value="ECO:0007669"/>
    <property type="project" value="InterPro"/>
</dbReference>
<proteinExistence type="inferred from homology"/>
<dbReference type="PANTHER" id="PTHR13831">
    <property type="entry name" value="MEMBER OF THE HIR1 FAMILY OF WD-REPEAT PROTEINS"/>
    <property type="match status" value="1"/>
</dbReference>
<accession>A0AAD9CZP4</accession>
<dbReference type="CDD" id="cd00200">
    <property type="entry name" value="WD40"/>
    <property type="match status" value="1"/>
</dbReference>
<evidence type="ECO:0000256" key="9">
    <source>
        <dbReference type="ARBA" id="ARBA00023242"/>
    </source>
</evidence>
<keyword evidence="16" id="KW-1185">Reference proteome</keyword>
<protein>
    <recommendedName>
        <fullName evidence="11">Protein HIR</fullName>
    </recommendedName>
</protein>
<reference evidence="15" key="1">
    <citation type="submission" date="2023-02" db="EMBL/GenBank/DDBJ databases">
        <title>Identification and recombinant expression of a fungal hydrolase from Papiliotrema laurentii that hydrolyzes apple cutin and clears colloidal polyester polyurethane.</title>
        <authorList>
            <consortium name="DOE Joint Genome Institute"/>
            <person name="Roman V.A."/>
            <person name="Bojanowski C."/>
            <person name="Crable B.R."/>
            <person name="Wagner D.N."/>
            <person name="Hung C.S."/>
            <person name="Nadeau L.J."/>
            <person name="Schratz L."/>
            <person name="Haridas S."/>
            <person name="Pangilinan J."/>
            <person name="Lipzen A."/>
            <person name="Na H."/>
            <person name="Yan M."/>
            <person name="Ng V."/>
            <person name="Grigoriev I.V."/>
            <person name="Spatafora J.W."/>
            <person name="Barlow D."/>
            <person name="Biffinger J."/>
            <person name="Kelley-Loughnane N."/>
            <person name="Varaljay V.A."/>
            <person name="Crookes-Goodson W.J."/>
        </authorList>
    </citation>
    <scope>NUCLEOTIDE SEQUENCE</scope>
    <source>
        <strain evidence="15">5307AH</strain>
    </source>
</reference>
<dbReference type="Proteomes" id="UP001182556">
    <property type="component" value="Unassembled WGS sequence"/>
</dbReference>
<dbReference type="GO" id="GO:0005634">
    <property type="term" value="C:nucleus"/>
    <property type="evidence" value="ECO:0007669"/>
    <property type="project" value="UniProtKB-SubCell"/>
</dbReference>
<organism evidence="15 16">
    <name type="scientific">Papiliotrema laurentii</name>
    <name type="common">Cryptococcus laurentii</name>
    <dbReference type="NCBI Taxonomy" id="5418"/>
    <lineage>
        <taxon>Eukaryota</taxon>
        <taxon>Fungi</taxon>
        <taxon>Dikarya</taxon>
        <taxon>Basidiomycota</taxon>
        <taxon>Agaricomycotina</taxon>
        <taxon>Tremellomycetes</taxon>
        <taxon>Tremellales</taxon>
        <taxon>Rhynchogastremaceae</taxon>
        <taxon>Papiliotrema</taxon>
    </lineage>
</organism>
<gene>
    <name evidence="15" type="ORF">DB88DRAFT_497036</name>
</gene>